<feature type="transmembrane region" description="Helical" evidence="1">
    <location>
        <begin position="199"/>
        <end position="216"/>
    </location>
</feature>
<keyword evidence="1" id="KW-0812">Transmembrane</keyword>
<dbReference type="AlphaFoldDB" id="A0A2A7N7D1"/>
<feature type="transmembrane region" description="Helical" evidence="1">
    <location>
        <begin position="416"/>
        <end position="446"/>
    </location>
</feature>
<dbReference type="RefSeq" id="WP_097939710.1">
    <property type="nucleotide sequence ID" value="NZ_BLKS01000001.1"/>
</dbReference>
<dbReference type="Proteomes" id="UP000220914">
    <property type="component" value="Unassembled WGS sequence"/>
</dbReference>
<feature type="transmembrane region" description="Helical" evidence="1">
    <location>
        <begin position="166"/>
        <end position="187"/>
    </location>
</feature>
<comment type="caution">
    <text evidence="5">The sequence shown here is derived from an EMBL/GenBank/DDBJ whole genome shotgun (WGS) entry which is preliminary data.</text>
</comment>
<dbReference type="InterPro" id="IPR009936">
    <property type="entry name" value="DUF1468"/>
</dbReference>
<dbReference type="Pfam" id="PF01970">
    <property type="entry name" value="TctA"/>
    <property type="match status" value="1"/>
</dbReference>
<gene>
    <name evidence="5" type="ORF">CQY20_08885</name>
    <name evidence="4" type="ORF">MAGR_29430</name>
</gene>
<feature type="transmembrane region" description="Helical" evidence="1">
    <location>
        <begin position="357"/>
        <end position="379"/>
    </location>
</feature>
<evidence type="ECO:0000313" key="7">
    <source>
        <dbReference type="Proteomes" id="UP000465302"/>
    </source>
</evidence>
<evidence type="ECO:0000256" key="1">
    <source>
        <dbReference type="SAM" id="Phobius"/>
    </source>
</evidence>
<keyword evidence="1" id="KW-1133">Transmembrane helix</keyword>
<feature type="transmembrane region" description="Helical" evidence="1">
    <location>
        <begin position="138"/>
        <end position="160"/>
    </location>
</feature>
<keyword evidence="1" id="KW-0472">Membrane</keyword>
<evidence type="ECO:0000313" key="6">
    <source>
        <dbReference type="Proteomes" id="UP000220914"/>
    </source>
</evidence>
<feature type="transmembrane region" description="Helical" evidence="1">
    <location>
        <begin position="262"/>
        <end position="284"/>
    </location>
</feature>
<dbReference type="PANTHER" id="PTHR35342">
    <property type="entry name" value="TRICARBOXYLIC TRANSPORT PROTEIN"/>
    <property type="match status" value="1"/>
</dbReference>
<feature type="transmembrane region" description="Helical" evidence="1">
    <location>
        <begin position="391"/>
        <end position="409"/>
    </location>
</feature>
<proteinExistence type="predicted"/>
<protein>
    <submittedName>
        <fullName evidence="4">Membrane protein</fullName>
    </submittedName>
</protein>
<feature type="transmembrane region" description="Helical" evidence="1">
    <location>
        <begin position="655"/>
        <end position="684"/>
    </location>
</feature>
<keyword evidence="6" id="KW-1185">Reference proteome</keyword>
<dbReference type="EMBL" id="BLKS01000001">
    <property type="protein sequence ID" value="GFG51502.1"/>
    <property type="molecule type" value="Genomic_DNA"/>
</dbReference>
<sequence length="724" mass="75733">MSFLSGLPDAVSSMANWGFLIAFLIGCANGMLTGLLPGLGGSVGIALMIPFTYNMDTHTAMGLFIAALAGQSFCGSVTAILLNVPGSSPSAATTLDGYPLARQGRGGFAIGISATSSFLGSFIGTVLLIALIPVVRPLVLSFSFPEFTMLAVFGLTVIAMASRGSMFKGVVAGLLGVLFSFVGFAPVGGDVRYAFDQPSLYNGFDVVIVLVGMFAVTEALDLLRTNQSVAKGISGMKIGHKQIFEGVLFTIKQPFLLIRSSLIGTGIGLVPAVGGTVAAFLAYFQAARTCKNPRFGYGDPRGVLAPEASNDAKDSGAALPSLAFGIPGSSDWAVVMGAMVIHGLTPGPNLIRESPDIVWIAIIVLSAASFFTSALGLMFGPQLLQITRIKPGILSPFVLMLAVIGAYALNLSTTDVIVSIAFGLTAYAMRTIGMPLIPVILGFILGPLVEKSYLQTLSSYGGISGFFTRPISVALMVLTVAVLVYEVISTRRASARDAEQVARGVESATRPWALAVMGAFGVVALAALMMAVDFSDKGRTFPMITAGALVVLVAVYFAIALVPSLRQRAGGVIADGGGMEEVVAHLKQEAVEQIEAQEHRPMQEASGPRPPADDAVVAEGVKVSTAEEASSVATSIESADEVQAHDMARRLRISLMLVVGLLAGIILFGMEVAVPVIFVLFLRLVTKERWLTTVATTVISCVTLYLVFHTVLDVPLEGGLLLSY</sequence>
<evidence type="ECO:0000259" key="3">
    <source>
        <dbReference type="Pfam" id="PF07331"/>
    </source>
</evidence>
<accession>A0A2A7N7D1</accession>
<feature type="domain" description="DUF112" evidence="2">
    <location>
        <begin position="20"/>
        <end position="441"/>
    </location>
</feature>
<dbReference type="Proteomes" id="UP000465302">
    <property type="component" value="Unassembled WGS sequence"/>
</dbReference>
<evidence type="ECO:0000259" key="2">
    <source>
        <dbReference type="Pfam" id="PF01970"/>
    </source>
</evidence>
<feature type="transmembrane region" description="Helical" evidence="1">
    <location>
        <begin position="512"/>
        <end position="532"/>
    </location>
</feature>
<evidence type="ECO:0000313" key="4">
    <source>
        <dbReference type="EMBL" id="GFG51502.1"/>
    </source>
</evidence>
<reference evidence="5 6" key="1">
    <citation type="submission" date="2017-10" db="EMBL/GenBank/DDBJ databases">
        <title>The new phylogeny of genus Mycobacterium.</title>
        <authorList>
            <person name="Tortoli E."/>
            <person name="Trovato A."/>
            <person name="Cirillo D.M."/>
        </authorList>
    </citation>
    <scope>NUCLEOTIDE SEQUENCE [LARGE SCALE GENOMIC DNA]</scope>
    <source>
        <strain evidence="5 6">CCUG37673</strain>
    </source>
</reference>
<feature type="transmembrane region" description="Helical" evidence="1">
    <location>
        <begin position="61"/>
        <end position="82"/>
    </location>
</feature>
<dbReference type="Pfam" id="PF07331">
    <property type="entry name" value="TctB"/>
    <property type="match status" value="1"/>
</dbReference>
<name>A0A2A7N7D1_MYCAG</name>
<feature type="transmembrane region" description="Helical" evidence="1">
    <location>
        <begin position="108"/>
        <end position="131"/>
    </location>
</feature>
<feature type="transmembrane region" description="Helical" evidence="1">
    <location>
        <begin position="544"/>
        <end position="562"/>
    </location>
</feature>
<feature type="transmembrane region" description="Helical" evidence="1">
    <location>
        <begin position="20"/>
        <end position="49"/>
    </location>
</feature>
<dbReference type="InterPro" id="IPR002823">
    <property type="entry name" value="DUF112_TM"/>
</dbReference>
<organism evidence="5 6">
    <name type="scientific">Mycolicibacterium agri</name>
    <name type="common">Mycobacterium agri</name>
    <dbReference type="NCBI Taxonomy" id="36811"/>
    <lineage>
        <taxon>Bacteria</taxon>
        <taxon>Bacillati</taxon>
        <taxon>Actinomycetota</taxon>
        <taxon>Actinomycetes</taxon>
        <taxon>Mycobacteriales</taxon>
        <taxon>Mycobacteriaceae</taxon>
        <taxon>Mycolicibacterium</taxon>
    </lineage>
</organism>
<dbReference type="OrthoDB" id="9781349at2"/>
<feature type="transmembrane region" description="Helical" evidence="1">
    <location>
        <begin position="466"/>
        <end position="488"/>
    </location>
</feature>
<dbReference type="PANTHER" id="PTHR35342:SF5">
    <property type="entry name" value="TRICARBOXYLIC TRANSPORT PROTEIN"/>
    <property type="match status" value="1"/>
</dbReference>
<feature type="domain" description="DUF1468" evidence="3">
    <location>
        <begin position="639"/>
        <end position="716"/>
    </location>
</feature>
<evidence type="ECO:0000313" key="5">
    <source>
        <dbReference type="EMBL" id="PEG39992.1"/>
    </source>
</evidence>
<feature type="transmembrane region" description="Helical" evidence="1">
    <location>
        <begin position="690"/>
        <end position="708"/>
    </location>
</feature>
<dbReference type="EMBL" id="PDCP01000012">
    <property type="protein sequence ID" value="PEG39992.1"/>
    <property type="molecule type" value="Genomic_DNA"/>
</dbReference>
<reference evidence="4 7" key="2">
    <citation type="journal article" date="2019" name="Emerg. Microbes Infect.">
        <title>Comprehensive subspecies identification of 175 nontuberculous mycobacteria species based on 7547 genomic profiles.</title>
        <authorList>
            <person name="Matsumoto Y."/>
            <person name="Kinjo T."/>
            <person name="Motooka D."/>
            <person name="Nabeya D."/>
            <person name="Jung N."/>
            <person name="Uechi K."/>
            <person name="Horii T."/>
            <person name="Iida T."/>
            <person name="Fujita J."/>
            <person name="Nakamura S."/>
        </authorList>
    </citation>
    <scope>NUCLEOTIDE SEQUENCE [LARGE SCALE GENOMIC DNA]</scope>
    <source>
        <strain evidence="4 7">JCM 6377</strain>
    </source>
</reference>
<reference evidence="4" key="3">
    <citation type="submission" date="2020-02" db="EMBL/GenBank/DDBJ databases">
        <authorList>
            <person name="Matsumoto Y."/>
            <person name="Motooka D."/>
            <person name="Nakamura S."/>
        </authorList>
    </citation>
    <scope>NUCLEOTIDE SEQUENCE</scope>
    <source>
        <strain evidence="4">JCM 6377</strain>
    </source>
</reference>